<dbReference type="InterPro" id="IPR030458">
    <property type="entry name" value="Glyco_hydro_31_AS"/>
</dbReference>
<feature type="domain" description="Glycosyl hydrolase family 31 C-terminal" evidence="9">
    <location>
        <begin position="552"/>
        <end position="626"/>
    </location>
</feature>
<feature type="chain" id="PRO_5035208664" evidence="5">
    <location>
        <begin position="38"/>
        <end position="740"/>
    </location>
</feature>
<dbReference type="GO" id="GO:0005975">
    <property type="term" value="P:carbohydrate metabolic process"/>
    <property type="evidence" value="ECO:0007669"/>
    <property type="project" value="InterPro"/>
</dbReference>
<dbReference type="Pfam" id="PF13802">
    <property type="entry name" value="Gal_mutarotas_2"/>
    <property type="match status" value="1"/>
</dbReference>
<evidence type="ECO:0000259" key="6">
    <source>
        <dbReference type="Pfam" id="PF01055"/>
    </source>
</evidence>
<dbReference type="Pfam" id="PF17137">
    <property type="entry name" value="DUF5110"/>
    <property type="match status" value="1"/>
</dbReference>
<dbReference type="InterPro" id="IPR011013">
    <property type="entry name" value="Gal_mutarotase_sf_dom"/>
</dbReference>
<dbReference type="Pfam" id="PF01055">
    <property type="entry name" value="Glyco_hydro_31_2nd"/>
    <property type="match status" value="1"/>
</dbReference>
<dbReference type="CDD" id="cd06604">
    <property type="entry name" value="GH31_glucosidase_II_MalA"/>
    <property type="match status" value="1"/>
</dbReference>
<dbReference type="PANTHER" id="PTHR22762">
    <property type="entry name" value="ALPHA-GLUCOSIDASE"/>
    <property type="match status" value="1"/>
</dbReference>
<dbReference type="Gene3D" id="2.60.40.1760">
    <property type="entry name" value="glycosyl hydrolase (family 31)"/>
    <property type="match status" value="1"/>
</dbReference>
<evidence type="ECO:0000259" key="8">
    <source>
        <dbReference type="Pfam" id="PF17137"/>
    </source>
</evidence>
<evidence type="ECO:0000256" key="1">
    <source>
        <dbReference type="ARBA" id="ARBA00007806"/>
    </source>
</evidence>
<comment type="caution">
    <text evidence="10">The sequence shown here is derived from an EMBL/GenBank/DDBJ whole genome shotgun (WGS) entry which is preliminary data.</text>
</comment>
<accession>A0A8J3DB70</accession>
<evidence type="ECO:0000256" key="4">
    <source>
        <dbReference type="RuleBase" id="RU361185"/>
    </source>
</evidence>
<feature type="domain" description="Glycoside hydrolase family 31 TIM barrel" evidence="6">
    <location>
        <begin position="216"/>
        <end position="544"/>
    </location>
</feature>
<dbReference type="InterPro" id="IPR013780">
    <property type="entry name" value="Glyco_hydro_b"/>
</dbReference>
<dbReference type="InterPro" id="IPR000322">
    <property type="entry name" value="Glyco_hydro_31_TIM"/>
</dbReference>
<dbReference type="SUPFAM" id="SSF74650">
    <property type="entry name" value="Galactose mutarotase-like"/>
    <property type="match status" value="1"/>
</dbReference>
<dbReference type="PROSITE" id="PS00129">
    <property type="entry name" value="GLYCOSYL_HYDROL_F31_1"/>
    <property type="match status" value="1"/>
</dbReference>
<feature type="domain" description="DUF5110" evidence="8">
    <location>
        <begin position="642"/>
        <end position="711"/>
    </location>
</feature>
<feature type="domain" description="Glycoside hydrolase family 31 N-terminal" evidence="7">
    <location>
        <begin position="99"/>
        <end position="173"/>
    </location>
</feature>
<reference evidence="10" key="2">
    <citation type="submission" date="2020-09" db="EMBL/GenBank/DDBJ databases">
        <authorList>
            <person name="Sun Q."/>
            <person name="Kim S."/>
        </authorList>
    </citation>
    <scope>NUCLEOTIDE SEQUENCE</scope>
    <source>
        <strain evidence="10">KCTC 12870</strain>
    </source>
</reference>
<dbReference type="GO" id="GO:0004553">
    <property type="term" value="F:hydrolase activity, hydrolyzing O-glycosyl compounds"/>
    <property type="evidence" value="ECO:0007669"/>
    <property type="project" value="InterPro"/>
</dbReference>
<name>A0A8J3DB70_9BACT</name>
<dbReference type="InterPro" id="IPR048395">
    <property type="entry name" value="Glyco_hydro_31_C"/>
</dbReference>
<evidence type="ECO:0000259" key="7">
    <source>
        <dbReference type="Pfam" id="PF13802"/>
    </source>
</evidence>
<keyword evidence="2 4" id="KW-0378">Hydrolase</keyword>
<evidence type="ECO:0000313" key="11">
    <source>
        <dbReference type="Proteomes" id="UP000642829"/>
    </source>
</evidence>
<evidence type="ECO:0000313" key="10">
    <source>
        <dbReference type="EMBL" id="GHC00018.1"/>
    </source>
</evidence>
<dbReference type="GO" id="GO:0030246">
    <property type="term" value="F:carbohydrate binding"/>
    <property type="evidence" value="ECO:0007669"/>
    <property type="project" value="InterPro"/>
</dbReference>
<organism evidence="10 11">
    <name type="scientific">Cerasicoccus arenae</name>
    <dbReference type="NCBI Taxonomy" id="424488"/>
    <lineage>
        <taxon>Bacteria</taxon>
        <taxon>Pseudomonadati</taxon>
        <taxon>Verrucomicrobiota</taxon>
        <taxon>Opitutia</taxon>
        <taxon>Puniceicoccales</taxon>
        <taxon>Cerasicoccaceae</taxon>
        <taxon>Cerasicoccus</taxon>
    </lineage>
</organism>
<dbReference type="SUPFAM" id="SSF51011">
    <property type="entry name" value="Glycosyl hydrolase domain"/>
    <property type="match status" value="1"/>
</dbReference>
<reference evidence="10" key="1">
    <citation type="journal article" date="2014" name="Int. J. Syst. Evol. Microbiol.">
        <title>Complete genome sequence of Corynebacterium casei LMG S-19264T (=DSM 44701T), isolated from a smear-ripened cheese.</title>
        <authorList>
            <consortium name="US DOE Joint Genome Institute (JGI-PGF)"/>
            <person name="Walter F."/>
            <person name="Albersmeier A."/>
            <person name="Kalinowski J."/>
            <person name="Ruckert C."/>
        </authorList>
    </citation>
    <scope>NUCLEOTIDE SEQUENCE</scope>
    <source>
        <strain evidence="10">KCTC 12870</strain>
    </source>
</reference>
<evidence type="ECO:0000259" key="9">
    <source>
        <dbReference type="Pfam" id="PF21365"/>
    </source>
</evidence>
<dbReference type="InterPro" id="IPR033403">
    <property type="entry name" value="DUF5110"/>
</dbReference>
<dbReference type="AlphaFoldDB" id="A0A8J3DB70"/>
<dbReference type="Gene3D" id="2.60.40.1180">
    <property type="entry name" value="Golgi alpha-mannosidase II"/>
    <property type="match status" value="2"/>
</dbReference>
<dbReference type="SUPFAM" id="SSF51445">
    <property type="entry name" value="(Trans)glycosidases"/>
    <property type="match status" value="1"/>
</dbReference>
<dbReference type="CDD" id="cd14752">
    <property type="entry name" value="GH31_N"/>
    <property type="match status" value="1"/>
</dbReference>
<dbReference type="Pfam" id="PF21365">
    <property type="entry name" value="Glyco_hydro_31_3rd"/>
    <property type="match status" value="1"/>
</dbReference>
<dbReference type="Gene3D" id="3.20.20.80">
    <property type="entry name" value="Glycosidases"/>
    <property type="match status" value="1"/>
</dbReference>
<feature type="signal peptide" evidence="5">
    <location>
        <begin position="1"/>
        <end position="37"/>
    </location>
</feature>
<dbReference type="PANTHER" id="PTHR22762:SF120">
    <property type="entry name" value="HETEROGLYCAN GLUCOSIDASE 1"/>
    <property type="match status" value="1"/>
</dbReference>
<dbReference type="InterPro" id="IPR025887">
    <property type="entry name" value="Glyco_hydro_31_N_dom"/>
</dbReference>
<dbReference type="RefSeq" id="WP_189513625.1">
    <property type="nucleotide sequence ID" value="NZ_BMXG01000008.1"/>
</dbReference>
<keyword evidence="3 4" id="KW-0326">Glycosidase</keyword>
<evidence type="ECO:0000256" key="5">
    <source>
        <dbReference type="SAM" id="SignalP"/>
    </source>
</evidence>
<sequence>MNIPDKVNRDFTRLSVPVFLQAIAFCLCLLVSSNAWAARRSVAIEQQAEISDGIALFVPDGYSANLTPSMALAKKPELIGALPRDWMLVPEFFDEDGHAGASLRVPAGSSLYGTGEVTGPLLRNGKSIKLWNTDNYGYSKDGGQRLYQSHPWVLGVRPDGSAFGVLFDSSWKAELATKDDEIVFETEGSAFQVVVIDRESPQAVVRGLAEMTGTMPLPPKWALGFQQCRYSYYPDAKVREIADEFRQRRLPCDVIWMDIHYMDGFRVFTFDPNHFPDPKATNDYLHEKGFHSVWMIDPGVKIDPNYDVYRSGSRENIWVETKRGDVFEGKVWPGECVFPDFTMPTARKWWADQYQDFMAMGVDGVWNDMNEPSVFDTPDGTMPEDNWHRGGGILPAGPHKLYHNVYGMLMTAASRDGIQRANPDRRPFVLTRANFVGGQRFAATWTGDNGADMSFLETSVPMSLNLGLSGQPMSGPDIGGFIGDIDGEQFARWIVMAPFYPFARAHTSVDNPPREPWAFGPEVEQVSRTALERRYRFMPYLYTLVFKASQNGDPIMQPVFFADPEDMDLRAEDDAFLLGPDVLVVPQWAKEPQLPDGIWRSFSVLDSKEEQDGFQPSVYVRGGAILPLGRVIQNTNERSLNPLTLIVCLDENEMASGDLYEDAGEGYGYQKNEYVLTRYFAKREGDEVVVRLDNRRGGVQIPDRKVHVKLVSAEGVYEGSGREVEGIVISVPALATIEAL</sequence>
<evidence type="ECO:0000256" key="3">
    <source>
        <dbReference type="ARBA" id="ARBA00023295"/>
    </source>
</evidence>
<dbReference type="EMBL" id="BMXG01000008">
    <property type="protein sequence ID" value="GHC00018.1"/>
    <property type="molecule type" value="Genomic_DNA"/>
</dbReference>
<dbReference type="Proteomes" id="UP000642829">
    <property type="component" value="Unassembled WGS sequence"/>
</dbReference>
<keyword evidence="5" id="KW-0732">Signal</keyword>
<proteinExistence type="inferred from homology"/>
<evidence type="ECO:0000256" key="2">
    <source>
        <dbReference type="ARBA" id="ARBA00022801"/>
    </source>
</evidence>
<keyword evidence="11" id="KW-1185">Reference proteome</keyword>
<comment type="similarity">
    <text evidence="1 4">Belongs to the glycosyl hydrolase 31 family.</text>
</comment>
<gene>
    <name evidence="10" type="ORF">GCM10007047_15300</name>
</gene>
<dbReference type="InterPro" id="IPR017853">
    <property type="entry name" value="GH"/>
</dbReference>
<protein>
    <submittedName>
        <fullName evidence="10">Alpha-glucosidase</fullName>
    </submittedName>
</protein>